<sequence>MSSDTPVLFHDLSFVPEGEETVVGRLDTGSYAVLPSDGAALLGRMADGMPPANAAQWYEAEFGEPIDMDDFLETLRELGFVRTGEATTRAAPVRFQKLGAVAFSPLAWLVYAAVTITWLLLGARYDDLLPDPSQFFFVQSALAVQLVITFGQLPLIFLHEGFHTLAGRRLGLPSKLGMSNRFMYVVFETRMNGLFSVASKKRYLPFLSGMLADVVVLGLLGLLAHVTRDASGALSLTGRVAIALGFTVVMRLVWQFQLYLRTDLYYVFATALHCHDLHDASVTLLRNRMWRALGRPERVVDEGQWTEHDRKAGRWYGPFVVLGIAVMLSLAVFGSLPIVVQYVEIIGRNLSSGRLDLYFWDAVVSLVINVGQLALVAHLARRKRRIGREVS</sequence>
<feature type="transmembrane region" description="Helical" evidence="1">
    <location>
        <begin position="315"/>
        <end position="338"/>
    </location>
</feature>
<name>A0A0F0GHA5_LENAE</name>
<protein>
    <recommendedName>
        <fullName evidence="4">PqqD family protein</fullName>
    </recommendedName>
</protein>
<evidence type="ECO:0000313" key="3">
    <source>
        <dbReference type="Proteomes" id="UP000033393"/>
    </source>
</evidence>
<keyword evidence="1" id="KW-0812">Transmembrane</keyword>
<dbReference type="Proteomes" id="UP000033393">
    <property type="component" value="Unassembled WGS sequence"/>
</dbReference>
<dbReference type="AlphaFoldDB" id="A0A0F0GHA5"/>
<comment type="caution">
    <text evidence="2">The sequence shown here is derived from an EMBL/GenBank/DDBJ whole genome shotgun (WGS) entry which is preliminary data.</text>
</comment>
<feature type="transmembrane region" description="Helical" evidence="1">
    <location>
        <begin position="358"/>
        <end position="380"/>
    </location>
</feature>
<feature type="transmembrane region" description="Helical" evidence="1">
    <location>
        <begin position="203"/>
        <end position="224"/>
    </location>
</feature>
<accession>A0A0F0GHA5</accession>
<keyword evidence="3" id="KW-1185">Reference proteome</keyword>
<dbReference type="EMBL" id="JYJG01000393">
    <property type="protein sequence ID" value="KJK41262.1"/>
    <property type="molecule type" value="Genomic_DNA"/>
</dbReference>
<evidence type="ECO:0000256" key="1">
    <source>
        <dbReference type="SAM" id="Phobius"/>
    </source>
</evidence>
<keyword evidence="1" id="KW-0472">Membrane</keyword>
<proteinExistence type="predicted"/>
<feature type="transmembrane region" description="Helical" evidence="1">
    <location>
        <begin position="135"/>
        <end position="158"/>
    </location>
</feature>
<dbReference type="RefSeq" id="WP_045316991.1">
    <property type="nucleotide sequence ID" value="NZ_JYJG01000393.1"/>
</dbReference>
<evidence type="ECO:0000313" key="2">
    <source>
        <dbReference type="EMBL" id="KJK41262.1"/>
    </source>
</evidence>
<evidence type="ECO:0008006" key="4">
    <source>
        <dbReference type="Google" id="ProtNLM"/>
    </source>
</evidence>
<dbReference type="OrthoDB" id="4515621at2"/>
<gene>
    <name evidence="2" type="ORF">UK23_39875</name>
</gene>
<organism evidence="2 3">
    <name type="scientific">Lentzea aerocolonigenes</name>
    <name type="common">Lechevalieria aerocolonigenes</name>
    <name type="synonym">Saccharothrix aerocolonigenes</name>
    <dbReference type="NCBI Taxonomy" id="68170"/>
    <lineage>
        <taxon>Bacteria</taxon>
        <taxon>Bacillati</taxon>
        <taxon>Actinomycetota</taxon>
        <taxon>Actinomycetes</taxon>
        <taxon>Pseudonocardiales</taxon>
        <taxon>Pseudonocardiaceae</taxon>
        <taxon>Lentzea</taxon>
    </lineage>
</organism>
<feature type="transmembrane region" description="Helical" evidence="1">
    <location>
        <begin position="236"/>
        <end position="254"/>
    </location>
</feature>
<dbReference type="PATRIC" id="fig|68170.10.peg.684"/>
<feature type="transmembrane region" description="Helical" evidence="1">
    <location>
        <begin position="98"/>
        <end position="123"/>
    </location>
</feature>
<keyword evidence="1" id="KW-1133">Transmembrane helix</keyword>
<reference evidence="2 3" key="1">
    <citation type="submission" date="2015-02" db="EMBL/GenBank/DDBJ databases">
        <authorList>
            <person name="Ju K.-S."/>
            <person name="Doroghazi J.R."/>
            <person name="Metcalf W."/>
        </authorList>
    </citation>
    <scope>NUCLEOTIDE SEQUENCE [LARGE SCALE GENOMIC DNA]</scope>
    <source>
        <strain evidence="2 3">NRRL B-16140</strain>
    </source>
</reference>